<evidence type="ECO:0000313" key="3">
    <source>
        <dbReference type="EMBL" id="MEC5384276.1"/>
    </source>
</evidence>
<evidence type="ECO:0000256" key="1">
    <source>
        <dbReference type="SAM" id="Coils"/>
    </source>
</evidence>
<protein>
    <submittedName>
        <fullName evidence="3">Uroporphyrinogen-III C-methyltransferase</fullName>
        <ecNumber evidence="3">2.1.1.107</ecNumber>
    </submittedName>
</protein>
<dbReference type="PANTHER" id="PTHR38043">
    <property type="entry name" value="PROTEIN HEMX"/>
    <property type="match status" value="1"/>
</dbReference>
<keyword evidence="3" id="KW-0489">Methyltransferase</keyword>
<gene>
    <name evidence="3" type="ORF">VVD49_01005</name>
</gene>
<proteinExistence type="predicted"/>
<dbReference type="Proteomes" id="UP001331561">
    <property type="component" value="Unassembled WGS sequence"/>
</dbReference>
<reference evidence="3 4" key="1">
    <citation type="submission" date="2024-01" db="EMBL/GenBank/DDBJ databases">
        <title>Uliginosibacterium soil sp. nov.</title>
        <authorList>
            <person name="Lv Y."/>
        </authorList>
    </citation>
    <scope>NUCLEOTIDE SEQUENCE [LARGE SCALE GENOMIC DNA]</scope>
    <source>
        <strain evidence="3 4">H3</strain>
    </source>
</reference>
<dbReference type="EMBL" id="JAYXHS010000001">
    <property type="protein sequence ID" value="MEC5384276.1"/>
    <property type="molecule type" value="Genomic_DNA"/>
</dbReference>
<feature type="compositionally biased region" description="Low complexity" evidence="2">
    <location>
        <begin position="216"/>
        <end position="234"/>
    </location>
</feature>
<dbReference type="InterPro" id="IPR007470">
    <property type="entry name" value="HemX"/>
</dbReference>
<sequence length="384" mass="41600">MTEPAQVLVPDAHVAERRAPRWRGPLAIAGVIAVAFLGWQLLDTRNELRALQTDAARRLGEGSAISNETRAVARGAQDTAQSLQGRVASLESRIVDAESQQSSLEKLYQELSRTRDERGLQEAEQAISIASQQLQLAGNVPAALTALQAADARLASMDQARLLPLRRLVTRDIDRLKALPLADVSGMALQLETVLGRVDSLPLAFARSPAAAESAPVASASAPVANKPAAAKSATRTTGQRKGATPSTTSAPAAAPVADEPGWTDTLGAVVSDFMNGFRALVRIERVDAPDGALLAPEQAAYLRENIRMRLLSARLALLQRDGRIFAEDTQQARLWIERYFDMRDRSVASLTEELRQMESARLVVELPQLTETEAALRRLRLSR</sequence>
<dbReference type="PANTHER" id="PTHR38043:SF1">
    <property type="entry name" value="PROTEIN HEMX"/>
    <property type="match status" value="1"/>
</dbReference>
<dbReference type="RefSeq" id="WP_327597256.1">
    <property type="nucleotide sequence ID" value="NZ_JAYXHS010000001.1"/>
</dbReference>
<keyword evidence="1" id="KW-0175">Coiled coil</keyword>
<keyword evidence="3" id="KW-0808">Transferase</keyword>
<evidence type="ECO:0000313" key="4">
    <source>
        <dbReference type="Proteomes" id="UP001331561"/>
    </source>
</evidence>
<dbReference type="EC" id="2.1.1.107" evidence="3"/>
<comment type="caution">
    <text evidence="3">The sequence shown here is derived from an EMBL/GenBank/DDBJ whole genome shotgun (WGS) entry which is preliminary data.</text>
</comment>
<name>A0ABU6JYC9_9RHOO</name>
<accession>A0ABU6JYC9</accession>
<dbReference type="Pfam" id="PF04375">
    <property type="entry name" value="HemX"/>
    <property type="match status" value="1"/>
</dbReference>
<dbReference type="GO" id="GO:0032259">
    <property type="term" value="P:methylation"/>
    <property type="evidence" value="ECO:0007669"/>
    <property type="project" value="UniProtKB-KW"/>
</dbReference>
<dbReference type="GO" id="GO:0004851">
    <property type="term" value="F:uroporphyrin-III C-methyltransferase activity"/>
    <property type="evidence" value="ECO:0007669"/>
    <property type="project" value="UniProtKB-EC"/>
</dbReference>
<feature type="compositionally biased region" description="Low complexity" evidence="2">
    <location>
        <begin position="244"/>
        <end position="256"/>
    </location>
</feature>
<keyword evidence="4" id="KW-1185">Reference proteome</keyword>
<evidence type="ECO:0000256" key="2">
    <source>
        <dbReference type="SAM" id="MobiDB-lite"/>
    </source>
</evidence>
<organism evidence="3 4">
    <name type="scientific">Uliginosibacterium silvisoli</name>
    <dbReference type="NCBI Taxonomy" id="3114758"/>
    <lineage>
        <taxon>Bacteria</taxon>
        <taxon>Pseudomonadati</taxon>
        <taxon>Pseudomonadota</taxon>
        <taxon>Betaproteobacteria</taxon>
        <taxon>Rhodocyclales</taxon>
        <taxon>Zoogloeaceae</taxon>
        <taxon>Uliginosibacterium</taxon>
    </lineage>
</organism>
<feature type="region of interest" description="Disordered" evidence="2">
    <location>
        <begin position="216"/>
        <end position="260"/>
    </location>
</feature>
<feature type="coiled-coil region" evidence="1">
    <location>
        <begin position="73"/>
        <end position="124"/>
    </location>
</feature>